<keyword evidence="3" id="KW-1185">Reference proteome</keyword>
<proteinExistence type="predicted"/>
<dbReference type="InterPro" id="IPR009057">
    <property type="entry name" value="Homeodomain-like_sf"/>
</dbReference>
<reference evidence="2" key="1">
    <citation type="submission" date="2022-07" db="EMBL/GenBank/DDBJ databases">
        <title>Phylogenomic reconstructions and comparative analyses of Kickxellomycotina fungi.</title>
        <authorList>
            <person name="Reynolds N.K."/>
            <person name="Stajich J.E."/>
            <person name="Barry K."/>
            <person name="Grigoriev I.V."/>
            <person name="Crous P."/>
            <person name="Smith M.E."/>
        </authorList>
    </citation>
    <scope>NUCLEOTIDE SEQUENCE</scope>
    <source>
        <strain evidence="2">NBRC 105414</strain>
    </source>
</reference>
<evidence type="ECO:0000313" key="2">
    <source>
        <dbReference type="EMBL" id="KAJ2782212.1"/>
    </source>
</evidence>
<dbReference type="Proteomes" id="UP001140217">
    <property type="component" value="Unassembled WGS sequence"/>
</dbReference>
<dbReference type="OrthoDB" id="2143914at2759"/>
<evidence type="ECO:0000313" key="3">
    <source>
        <dbReference type="Proteomes" id="UP001140217"/>
    </source>
</evidence>
<accession>A0A9W8HC77</accession>
<protein>
    <recommendedName>
        <fullName evidence="1">Myb-like domain-containing protein</fullName>
    </recommendedName>
</protein>
<dbReference type="InterPro" id="IPR001005">
    <property type="entry name" value="SANT/Myb"/>
</dbReference>
<name>A0A9W8HC77_9FUNG</name>
<comment type="caution">
    <text evidence="2">The sequence shown here is derived from an EMBL/GenBank/DDBJ whole genome shotgun (WGS) entry which is preliminary data.</text>
</comment>
<dbReference type="PROSITE" id="PS50090">
    <property type="entry name" value="MYB_LIKE"/>
    <property type="match status" value="1"/>
</dbReference>
<dbReference type="AlphaFoldDB" id="A0A9W8HC77"/>
<gene>
    <name evidence="2" type="ORF">H4R18_002421</name>
</gene>
<evidence type="ECO:0000259" key="1">
    <source>
        <dbReference type="PROSITE" id="PS50090"/>
    </source>
</evidence>
<sequence>MPPVRRSRRLGTATRTVVEVVVERPAPRPPARSTADRVAAAAETSRGWRARVTERADRAYDAERGRIDWKTVAAELGLPLVGCMHMFDASLSTVAVRQLPGPDDWSMGDERAMVNFVSGNFGTLAGDVWRLAGVYMNASEADCLAAYRRLKHSKITAGVREAIQKYREDGMSWRDIHAIFPVCTSGHLGPMMMLIEHVDAVNQEVQRQHGSGLGVDWAAVSQATYDPDTFCRDTADRMEAFIAKHYQPPVSPNFNAVSNYMWIDINDCIRMAQLLRGEFEWTAEARAMAVKMRRQGMSFEEIARQLSPNLTKNKVSYCVSNTGHRKEHTPLTPEEKQCIRDIVCENAGKMSLCEVVKLVGRSFKGRPAVVGPVHTYAASHPLYKARAERADKDKIARDILSGATTATEAARRLDVPNRLVTAMVAKFQCRMYSSAWTDQETERLLEYIRTNAPPYNWKKFSALLGTKSTYHCHRKVVAMKRSGAIPDKPGG</sequence>
<dbReference type="EMBL" id="JANBUL010000079">
    <property type="protein sequence ID" value="KAJ2782212.1"/>
    <property type="molecule type" value="Genomic_DNA"/>
</dbReference>
<organism evidence="2 3">
    <name type="scientific">Coemansia javaensis</name>
    <dbReference type="NCBI Taxonomy" id="2761396"/>
    <lineage>
        <taxon>Eukaryota</taxon>
        <taxon>Fungi</taxon>
        <taxon>Fungi incertae sedis</taxon>
        <taxon>Zoopagomycota</taxon>
        <taxon>Kickxellomycotina</taxon>
        <taxon>Kickxellomycetes</taxon>
        <taxon>Kickxellales</taxon>
        <taxon>Kickxellaceae</taxon>
        <taxon>Coemansia</taxon>
    </lineage>
</organism>
<feature type="domain" description="Myb-like" evidence="1">
    <location>
        <begin position="434"/>
        <end position="475"/>
    </location>
</feature>
<dbReference type="SUPFAM" id="SSF46689">
    <property type="entry name" value="Homeodomain-like"/>
    <property type="match status" value="1"/>
</dbReference>